<dbReference type="Proteomes" id="UP000324104">
    <property type="component" value="Unassembled WGS sequence"/>
</dbReference>
<feature type="region of interest" description="Disordered" evidence="1">
    <location>
        <begin position="81"/>
        <end position="121"/>
    </location>
</feature>
<gene>
    <name evidence="2" type="ORF">FYC77_11845</name>
</gene>
<feature type="compositionally biased region" description="Low complexity" evidence="1">
    <location>
        <begin position="85"/>
        <end position="94"/>
    </location>
</feature>
<keyword evidence="3" id="KW-1185">Reference proteome</keyword>
<evidence type="ECO:0000256" key="1">
    <source>
        <dbReference type="SAM" id="MobiDB-lite"/>
    </source>
</evidence>
<sequence>MRAPTEAQAPTPTDPPALKALLEQLRGQWHRSDPPALVFDATATTEQGVVVAVDDELRYRELDADDWQAVTRDGLYHHIQQQGQPTLTTLAETPLTRKHFTTSPIGTLESNLEPDSDSQSP</sequence>
<accession>A0A5D5AJ17</accession>
<name>A0A5D5AJ17_9EURY</name>
<organism evidence="2 3">
    <name type="scientific">Natrialba swarupiae</name>
    <dbReference type="NCBI Taxonomy" id="2448032"/>
    <lineage>
        <taxon>Archaea</taxon>
        <taxon>Methanobacteriati</taxon>
        <taxon>Methanobacteriota</taxon>
        <taxon>Stenosarchaea group</taxon>
        <taxon>Halobacteria</taxon>
        <taxon>Halobacteriales</taxon>
        <taxon>Natrialbaceae</taxon>
        <taxon>Natrialba</taxon>
    </lineage>
</organism>
<dbReference type="EMBL" id="VTAW01000014">
    <property type="protein sequence ID" value="TYT61779.1"/>
    <property type="molecule type" value="Genomic_DNA"/>
</dbReference>
<protein>
    <submittedName>
        <fullName evidence="2">Uncharacterized protein</fullName>
    </submittedName>
</protein>
<proteinExistence type="predicted"/>
<feature type="compositionally biased region" description="Polar residues" evidence="1">
    <location>
        <begin position="101"/>
        <end position="110"/>
    </location>
</feature>
<feature type="compositionally biased region" description="Acidic residues" evidence="1">
    <location>
        <begin position="112"/>
        <end position="121"/>
    </location>
</feature>
<evidence type="ECO:0000313" key="2">
    <source>
        <dbReference type="EMBL" id="TYT61779.1"/>
    </source>
</evidence>
<reference evidence="2 3" key="1">
    <citation type="submission" date="2019-08" db="EMBL/GenBank/DDBJ databases">
        <title>Archaea genome.</title>
        <authorList>
            <person name="Kajale S."/>
            <person name="Shouche Y."/>
            <person name="Deshpande N."/>
            <person name="Sharma A."/>
        </authorList>
    </citation>
    <scope>NUCLEOTIDE SEQUENCE [LARGE SCALE GENOMIC DNA]</scope>
    <source>
        <strain evidence="2 3">ESP3B_9</strain>
    </source>
</reference>
<dbReference type="AlphaFoldDB" id="A0A5D5AJ17"/>
<comment type="caution">
    <text evidence="2">The sequence shown here is derived from an EMBL/GenBank/DDBJ whole genome shotgun (WGS) entry which is preliminary data.</text>
</comment>
<evidence type="ECO:0000313" key="3">
    <source>
        <dbReference type="Proteomes" id="UP000324104"/>
    </source>
</evidence>